<reference evidence="2" key="1">
    <citation type="submission" date="2021-01" db="EMBL/GenBank/DDBJ databases">
        <authorList>
            <person name="Corre E."/>
            <person name="Pelletier E."/>
            <person name="Niang G."/>
            <person name="Scheremetjew M."/>
            <person name="Finn R."/>
            <person name="Kale V."/>
            <person name="Holt S."/>
            <person name="Cochrane G."/>
            <person name="Meng A."/>
            <person name="Brown T."/>
            <person name="Cohen L."/>
        </authorList>
    </citation>
    <scope>NUCLEOTIDE SEQUENCE</scope>
    <source>
        <strain evidence="2">CCMP3105</strain>
    </source>
</reference>
<dbReference type="SUPFAM" id="SSF52833">
    <property type="entry name" value="Thioredoxin-like"/>
    <property type="match status" value="1"/>
</dbReference>
<dbReference type="PANTHER" id="PTHR11571">
    <property type="entry name" value="GLUTATHIONE S-TRANSFERASE"/>
    <property type="match status" value="1"/>
</dbReference>
<dbReference type="InterPro" id="IPR036282">
    <property type="entry name" value="Glutathione-S-Trfase_C_sf"/>
</dbReference>
<dbReference type="GO" id="GO:0006749">
    <property type="term" value="P:glutathione metabolic process"/>
    <property type="evidence" value="ECO:0007669"/>
    <property type="project" value="TreeGrafter"/>
</dbReference>
<dbReference type="Gene3D" id="1.20.1050.10">
    <property type="match status" value="1"/>
</dbReference>
<sequence length="223" mass="24871">MAPVERVATPQLKLIYLDHHYWRAECVRLALYLGDVPFEDARMSYEEMYGSGALHFGTFPALVVGGKGVLNQTQAIAAYAGKLTGFYPKDPFLQAKADEAIDGLTDISDLVTDTMQERDPQRKIQWRQHLISSKGRMFMLLSGLEALCVQNGSNGHIAGDGWTVSDFAVWRAVGWLSSGVIDGIPPTYMQNTFPGLWQVHKAVDMLPKVGQWKAAHPHHYRGR</sequence>
<dbReference type="PANTHER" id="PTHR11571:SF252">
    <property type="entry name" value="GLUTATHIONE S-TRANSFERASE"/>
    <property type="match status" value="1"/>
</dbReference>
<dbReference type="InterPro" id="IPR004045">
    <property type="entry name" value="Glutathione_S-Trfase_N"/>
</dbReference>
<dbReference type="GO" id="GO:0004364">
    <property type="term" value="F:glutathione transferase activity"/>
    <property type="evidence" value="ECO:0007669"/>
    <property type="project" value="TreeGrafter"/>
</dbReference>
<dbReference type="InterPro" id="IPR004046">
    <property type="entry name" value="GST_C"/>
</dbReference>
<dbReference type="SUPFAM" id="SSF47616">
    <property type="entry name" value="GST C-terminal domain-like"/>
    <property type="match status" value="1"/>
</dbReference>
<evidence type="ECO:0000259" key="1">
    <source>
        <dbReference type="PROSITE" id="PS50404"/>
    </source>
</evidence>
<protein>
    <recommendedName>
        <fullName evidence="1">GST N-terminal domain-containing protein</fullName>
    </recommendedName>
</protein>
<proteinExistence type="predicted"/>
<name>A0A7S4R6U5_9DINO</name>
<dbReference type="Pfam" id="PF14497">
    <property type="entry name" value="GST_C_3"/>
    <property type="match status" value="1"/>
</dbReference>
<accession>A0A7S4R6U5</accession>
<evidence type="ECO:0000313" key="2">
    <source>
        <dbReference type="EMBL" id="CAE4605204.1"/>
    </source>
</evidence>
<gene>
    <name evidence="2" type="ORF">AMON00008_LOCUS31025</name>
</gene>
<dbReference type="AlphaFoldDB" id="A0A7S4R6U5"/>
<dbReference type="InterPro" id="IPR050213">
    <property type="entry name" value="GST_superfamily"/>
</dbReference>
<dbReference type="Gene3D" id="3.40.30.10">
    <property type="entry name" value="Glutaredoxin"/>
    <property type="match status" value="1"/>
</dbReference>
<dbReference type="PROSITE" id="PS50404">
    <property type="entry name" value="GST_NTER"/>
    <property type="match status" value="1"/>
</dbReference>
<dbReference type="EMBL" id="HBNR01044581">
    <property type="protein sequence ID" value="CAE4605204.1"/>
    <property type="molecule type" value="Transcribed_RNA"/>
</dbReference>
<dbReference type="InterPro" id="IPR036249">
    <property type="entry name" value="Thioredoxin-like_sf"/>
</dbReference>
<feature type="domain" description="GST N-terminal" evidence="1">
    <location>
        <begin position="11"/>
        <end position="88"/>
    </location>
</feature>
<organism evidence="2">
    <name type="scientific">Alexandrium monilatum</name>
    <dbReference type="NCBI Taxonomy" id="311494"/>
    <lineage>
        <taxon>Eukaryota</taxon>
        <taxon>Sar</taxon>
        <taxon>Alveolata</taxon>
        <taxon>Dinophyceae</taxon>
        <taxon>Gonyaulacales</taxon>
        <taxon>Pyrocystaceae</taxon>
        <taxon>Alexandrium</taxon>
    </lineage>
</organism>